<dbReference type="InterPro" id="IPR003423">
    <property type="entry name" value="OMP_efflux"/>
</dbReference>
<comment type="subcellular location">
    <subcellularLocation>
        <location evidence="1">Cell outer membrane</location>
    </subcellularLocation>
</comment>
<keyword evidence="3" id="KW-0813">Transport</keyword>
<dbReference type="GO" id="GO:1990281">
    <property type="term" value="C:efflux pump complex"/>
    <property type="evidence" value="ECO:0007669"/>
    <property type="project" value="TreeGrafter"/>
</dbReference>
<dbReference type="RefSeq" id="WP_102589423.1">
    <property type="nucleotide sequence ID" value="NZ_BNAE01000001.1"/>
</dbReference>
<keyword evidence="10" id="KW-1185">Reference proteome</keyword>
<sequence>MRQLAGTLLMLGLIVPTHALALNLNDAWKTLQAQGPRYQAAIHEREATQEERAIGRANLLPTVTLSAQANRNDGSLTQPDISGQEVRSDIDHNSWSATAQLRQPLYDPQGMAGYRQGQHRADEGLAVFDSRHQELAILLAERYLDALLARESLALSERKLDAFDQQLRAAERRFDTGEGTIIDVDQARASRDLTQAELLEAENQLRLSRYQLQELLAAPVPDIATLSEAFPTPGLTPTTLEAWLALARRDSPNVVARRVGLLIAEEETRIARAGRLPTLGLVLGYTTNESSSLTTVDQQQQYGWIGLELNLTLYSGGMTSARIRQSDQRREGAYQVLGATQQEIATLTAREFHNIQSSQARLRALELAVASSERAVESTRRGFQAGSSTNLDILNEEENLFTARRDLLQARIDYLLSRMRLAAVAGELDDDEFEFVNGYLGESATLDV</sequence>
<evidence type="ECO:0000256" key="7">
    <source>
        <dbReference type="ARBA" id="ARBA00023237"/>
    </source>
</evidence>
<dbReference type="SUPFAM" id="SSF56954">
    <property type="entry name" value="Outer membrane efflux proteins (OEP)"/>
    <property type="match status" value="1"/>
</dbReference>
<dbReference type="EMBL" id="PNRG01000033">
    <property type="protein sequence ID" value="PMR78360.1"/>
    <property type="molecule type" value="Genomic_DNA"/>
</dbReference>
<protein>
    <submittedName>
        <fullName evidence="9">Channel protein TolC</fullName>
    </submittedName>
</protein>
<evidence type="ECO:0000256" key="2">
    <source>
        <dbReference type="ARBA" id="ARBA00007613"/>
    </source>
</evidence>
<dbReference type="PANTHER" id="PTHR30026">
    <property type="entry name" value="OUTER MEMBRANE PROTEIN TOLC"/>
    <property type="match status" value="1"/>
</dbReference>
<dbReference type="GO" id="GO:0015562">
    <property type="term" value="F:efflux transmembrane transporter activity"/>
    <property type="evidence" value="ECO:0007669"/>
    <property type="project" value="InterPro"/>
</dbReference>
<comment type="caution">
    <text evidence="9">The sequence shown here is derived from an EMBL/GenBank/DDBJ whole genome shotgun (WGS) entry which is preliminary data.</text>
</comment>
<evidence type="ECO:0000313" key="10">
    <source>
        <dbReference type="Proteomes" id="UP000235547"/>
    </source>
</evidence>
<gene>
    <name evidence="9" type="ORF">C1H70_16520</name>
</gene>
<keyword evidence="6" id="KW-0472">Membrane</keyword>
<accession>A0A2N7UD59</accession>
<evidence type="ECO:0000256" key="4">
    <source>
        <dbReference type="ARBA" id="ARBA00022452"/>
    </source>
</evidence>
<comment type="similarity">
    <text evidence="2">Belongs to the outer membrane factor (OMF) (TC 1.B.17) family.</text>
</comment>
<evidence type="ECO:0000256" key="6">
    <source>
        <dbReference type="ARBA" id="ARBA00023136"/>
    </source>
</evidence>
<dbReference type="GO" id="GO:0015288">
    <property type="term" value="F:porin activity"/>
    <property type="evidence" value="ECO:0007669"/>
    <property type="project" value="TreeGrafter"/>
</dbReference>
<organism evidence="9 10">
    <name type="scientific">Halomonas urumqiensis</name>
    <dbReference type="NCBI Taxonomy" id="1684789"/>
    <lineage>
        <taxon>Bacteria</taxon>
        <taxon>Pseudomonadati</taxon>
        <taxon>Pseudomonadota</taxon>
        <taxon>Gammaproteobacteria</taxon>
        <taxon>Oceanospirillales</taxon>
        <taxon>Halomonadaceae</taxon>
        <taxon>Halomonas</taxon>
    </lineage>
</organism>
<dbReference type="InterPro" id="IPR010130">
    <property type="entry name" value="T1SS_OMP_TolC"/>
</dbReference>
<evidence type="ECO:0000256" key="3">
    <source>
        <dbReference type="ARBA" id="ARBA00022448"/>
    </source>
</evidence>
<dbReference type="GO" id="GO:0009279">
    <property type="term" value="C:cell outer membrane"/>
    <property type="evidence" value="ECO:0007669"/>
    <property type="project" value="UniProtKB-SubCell"/>
</dbReference>
<keyword evidence="4" id="KW-1134">Transmembrane beta strand</keyword>
<keyword evidence="5" id="KW-0812">Transmembrane</keyword>
<dbReference type="OrthoDB" id="9813458at2"/>
<dbReference type="InterPro" id="IPR051906">
    <property type="entry name" value="TolC-like"/>
</dbReference>
<dbReference type="Gene3D" id="1.20.1600.10">
    <property type="entry name" value="Outer membrane efflux proteins (OEP)"/>
    <property type="match status" value="1"/>
</dbReference>
<proteinExistence type="inferred from homology"/>
<evidence type="ECO:0000256" key="5">
    <source>
        <dbReference type="ARBA" id="ARBA00022692"/>
    </source>
</evidence>
<dbReference type="Pfam" id="PF02321">
    <property type="entry name" value="OEP"/>
    <property type="match status" value="2"/>
</dbReference>
<dbReference type="Proteomes" id="UP000235547">
    <property type="component" value="Unassembled WGS sequence"/>
</dbReference>
<dbReference type="AlphaFoldDB" id="A0A2N7UD59"/>
<evidence type="ECO:0000256" key="1">
    <source>
        <dbReference type="ARBA" id="ARBA00004442"/>
    </source>
</evidence>
<keyword evidence="7" id="KW-0998">Cell outer membrane</keyword>
<dbReference type="NCBIfam" id="TIGR01844">
    <property type="entry name" value="type_I_sec_TolC"/>
    <property type="match status" value="1"/>
</dbReference>
<dbReference type="PANTHER" id="PTHR30026:SF20">
    <property type="entry name" value="OUTER MEMBRANE PROTEIN TOLC"/>
    <property type="match status" value="1"/>
</dbReference>
<reference evidence="9 10" key="1">
    <citation type="submission" date="2018-01" db="EMBL/GenBank/DDBJ databases">
        <title>Halomonas endophytica sp. nov., isolated from storage liquid in the stems of Populus euphratica.</title>
        <authorList>
            <person name="Chen C."/>
        </authorList>
    </citation>
    <scope>NUCLEOTIDE SEQUENCE [LARGE SCALE GENOMIC DNA]</scope>
    <source>
        <strain evidence="9 10">BZ-SZ-XJ27</strain>
    </source>
</reference>
<name>A0A2N7UD59_9GAMM</name>
<evidence type="ECO:0000256" key="8">
    <source>
        <dbReference type="SAM" id="Coils"/>
    </source>
</evidence>
<evidence type="ECO:0000313" key="9">
    <source>
        <dbReference type="EMBL" id="PMR78360.1"/>
    </source>
</evidence>
<feature type="coiled-coil region" evidence="8">
    <location>
        <begin position="153"/>
        <end position="204"/>
    </location>
</feature>
<keyword evidence="8" id="KW-0175">Coiled coil</keyword>